<dbReference type="InterPro" id="IPR000595">
    <property type="entry name" value="cNMP-bd_dom"/>
</dbReference>
<protein>
    <submittedName>
        <fullName evidence="2">Crp/Fnr family transcriptional regulator</fullName>
    </submittedName>
</protein>
<dbReference type="PROSITE" id="PS50042">
    <property type="entry name" value="CNMP_BINDING_3"/>
    <property type="match status" value="1"/>
</dbReference>
<evidence type="ECO:0000259" key="1">
    <source>
        <dbReference type="PROSITE" id="PS50042"/>
    </source>
</evidence>
<dbReference type="SUPFAM" id="SSF51206">
    <property type="entry name" value="cAMP-binding domain-like"/>
    <property type="match status" value="1"/>
</dbReference>
<evidence type="ECO:0000313" key="2">
    <source>
        <dbReference type="EMBL" id="KAA5533492.1"/>
    </source>
</evidence>
<gene>
    <name evidence="2" type="ORF">F0919_13200</name>
</gene>
<comment type="caution">
    <text evidence="2">The sequence shown here is derived from an EMBL/GenBank/DDBJ whole genome shotgun (WGS) entry which is preliminary data.</text>
</comment>
<proteinExistence type="predicted"/>
<dbReference type="Proteomes" id="UP000323632">
    <property type="component" value="Unassembled WGS sequence"/>
</dbReference>
<dbReference type="Gene3D" id="1.10.10.10">
    <property type="entry name" value="Winged helix-like DNA-binding domain superfamily/Winged helix DNA-binding domain"/>
    <property type="match status" value="1"/>
</dbReference>
<sequence>MNVLLSEIAKETVLTKAEEDLIKSVFTVKKLRKRQFLVQQDASYRHLYFIEKGIVRSYIKGPNDEEHIVQFAAEGSWISEDFNQLADIKSVYNIDALEPSEILCIDREVFQNLMVQIPKLERYFRMVLQKRLYALNLRVLNYLMHFAEEKYRRFVSFYPEIVQRVPQHMIAAYLGIKPETLSRNRKKMATKKKEA</sequence>
<accession>A0A5M6CHS1</accession>
<feature type="domain" description="Cyclic nucleotide-binding" evidence="1">
    <location>
        <begin position="20"/>
        <end position="131"/>
    </location>
</feature>
<dbReference type="RefSeq" id="WP_150033239.1">
    <property type="nucleotide sequence ID" value="NZ_VWSH01000003.1"/>
</dbReference>
<keyword evidence="3" id="KW-1185">Reference proteome</keyword>
<reference evidence="2 3" key="1">
    <citation type="submission" date="2019-09" db="EMBL/GenBank/DDBJ databases">
        <title>Genome sequence and assembly of Taibaiella sp.</title>
        <authorList>
            <person name="Chhetri G."/>
        </authorList>
    </citation>
    <scope>NUCLEOTIDE SEQUENCE [LARGE SCALE GENOMIC DNA]</scope>
    <source>
        <strain evidence="2 3">KVB11</strain>
    </source>
</reference>
<dbReference type="Pfam" id="PF00027">
    <property type="entry name" value="cNMP_binding"/>
    <property type="match status" value="1"/>
</dbReference>
<dbReference type="InterPro" id="IPR018490">
    <property type="entry name" value="cNMP-bd_dom_sf"/>
</dbReference>
<dbReference type="Gene3D" id="2.60.120.10">
    <property type="entry name" value="Jelly Rolls"/>
    <property type="match status" value="1"/>
</dbReference>
<name>A0A5M6CHS1_9BACT</name>
<dbReference type="CDD" id="cd00038">
    <property type="entry name" value="CAP_ED"/>
    <property type="match status" value="1"/>
</dbReference>
<evidence type="ECO:0000313" key="3">
    <source>
        <dbReference type="Proteomes" id="UP000323632"/>
    </source>
</evidence>
<organism evidence="2 3">
    <name type="scientific">Taibaiella lutea</name>
    <dbReference type="NCBI Taxonomy" id="2608001"/>
    <lineage>
        <taxon>Bacteria</taxon>
        <taxon>Pseudomonadati</taxon>
        <taxon>Bacteroidota</taxon>
        <taxon>Chitinophagia</taxon>
        <taxon>Chitinophagales</taxon>
        <taxon>Chitinophagaceae</taxon>
        <taxon>Taibaiella</taxon>
    </lineage>
</organism>
<dbReference type="InterPro" id="IPR014710">
    <property type="entry name" value="RmlC-like_jellyroll"/>
</dbReference>
<dbReference type="EMBL" id="VWSH01000003">
    <property type="protein sequence ID" value="KAA5533492.1"/>
    <property type="molecule type" value="Genomic_DNA"/>
</dbReference>
<dbReference type="AlphaFoldDB" id="A0A5M6CHS1"/>
<dbReference type="SMART" id="SM00100">
    <property type="entry name" value="cNMP"/>
    <property type="match status" value="1"/>
</dbReference>
<dbReference type="InterPro" id="IPR036388">
    <property type="entry name" value="WH-like_DNA-bd_sf"/>
</dbReference>